<dbReference type="Gene3D" id="2.60.120.10">
    <property type="entry name" value="Jelly Rolls"/>
    <property type="match status" value="1"/>
</dbReference>
<gene>
    <name evidence="2" type="ORF">ENV67_02255</name>
</gene>
<dbReference type="Pfam" id="PF00027">
    <property type="entry name" value="cNMP_binding"/>
    <property type="match status" value="1"/>
</dbReference>
<dbReference type="InterPro" id="IPR018488">
    <property type="entry name" value="cNMP-bd_CS"/>
</dbReference>
<dbReference type="InterPro" id="IPR050503">
    <property type="entry name" value="cAMP-dep_PK_reg_su-like"/>
</dbReference>
<dbReference type="GO" id="GO:0034236">
    <property type="term" value="F:protein kinase A catalytic subunit binding"/>
    <property type="evidence" value="ECO:0007669"/>
    <property type="project" value="TreeGrafter"/>
</dbReference>
<dbReference type="PANTHER" id="PTHR11635">
    <property type="entry name" value="CAMP-DEPENDENT PROTEIN KINASE REGULATORY CHAIN"/>
    <property type="match status" value="1"/>
</dbReference>
<dbReference type="PROSITE" id="PS50042">
    <property type="entry name" value="CNMP_BINDING_3"/>
    <property type="match status" value="1"/>
</dbReference>
<accession>A0A7C4YHL4</accession>
<dbReference type="GO" id="GO:0004862">
    <property type="term" value="F:cAMP-dependent protein kinase inhibitor activity"/>
    <property type="evidence" value="ECO:0007669"/>
    <property type="project" value="TreeGrafter"/>
</dbReference>
<dbReference type="PROSITE" id="PS00889">
    <property type="entry name" value="CNMP_BINDING_2"/>
    <property type="match status" value="1"/>
</dbReference>
<organism evidence="2">
    <name type="scientific">candidate division WOR-3 bacterium</name>
    <dbReference type="NCBI Taxonomy" id="2052148"/>
    <lineage>
        <taxon>Bacteria</taxon>
        <taxon>Bacteria division WOR-3</taxon>
    </lineage>
</organism>
<sequence length="111" mass="12699">MIRERIFKKGEFIFKEGESSYEMYLILKGRVKITKNNVVLNELKSGDFVGEMGVLDRRPRSATAEAIEDTVVQVLDSETLRKKMEEDPLIGALILTLVKRLRETDRRLVGG</sequence>
<dbReference type="InterPro" id="IPR000595">
    <property type="entry name" value="cNMP-bd_dom"/>
</dbReference>
<evidence type="ECO:0000259" key="1">
    <source>
        <dbReference type="PROSITE" id="PS50042"/>
    </source>
</evidence>
<dbReference type="InterPro" id="IPR018490">
    <property type="entry name" value="cNMP-bd_dom_sf"/>
</dbReference>
<dbReference type="GO" id="GO:0030552">
    <property type="term" value="F:cAMP binding"/>
    <property type="evidence" value="ECO:0007669"/>
    <property type="project" value="TreeGrafter"/>
</dbReference>
<dbReference type="EMBL" id="DTHG01000028">
    <property type="protein sequence ID" value="HGW91349.1"/>
    <property type="molecule type" value="Genomic_DNA"/>
</dbReference>
<dbReference type="InterPro" id="IPR014710">
    <property type="entry name" value="RmlC-like_jellyroll"/>
</dbReference>
<protein>
    <submittedName>
        <fullName evidence="2">Cyclic nucleotide-binding domain-containing protein</fullName>
    </submittedName>
</protein>
<feature type="domain" description="Cyclic nucleotide-binding" evidence="1">
    <location>
        <begin position="1"/>
        <end position="82"/>
    </location>
</feature>
<dbReference type="SMART" id="SM00100">
    <property type="entry name" value="cNMP"/>
    <property type="match status" value="1"/>
</dbReference>
<dbReference type="GO" id="GO:0005952">
    <property type="term" value="C:cAMP-dependent protein kinase complex"/>
    <property type="evidence" value="ECO:0007669"/>
    <property type="project" value="InterPro"/>
</dbReference>
<dbReference type="SUPFAM" id="SSF51206">
    <property type="entry name" value="cAMP-binding domain-like"/>
    <property type="match status" value="1"/>
</dbReference>
<dbReference type="GO" id="GO:0005829">
    <property type="term" value="C:cytosol"/>
    <property type="evidence" value="ECO:0007669"/>
    <property type="project" value="TreeGrafter"/>
</dbReference>
<dbReference type="AlphaFoldDB" id="A0A7C4YHL4"/>
<reference evidence="2" key="1">
    <citation type="journal article" date="2020" name="mSystems">
        <title>Genome- and Community-Level Interaction Insights into Carbon Utilization and Element Cycling Functions of Hydrothermarchaeota in Hydrothermal Sediment.</title>
        <authorList>
            <person name="Zhou Z."/>
            <person name="Liu Y."/>
            <person name="Xu W."/>
            <person name="Pan J."/>
            <person name="Luo Z.H."/>
            <person name="Li M."/>
        </authorList>
    </citation>
    <scope>NUCLEOTIDE SEQUENCE [LARGE SCALE GENOMIC DNA]</scope>
    <source>
        <strain evidence="2">SpSt-780</strain>
    </source>
</reference>
<evidence type="ECO:0000313" key="2">
    <source>
        <dbReference type="EMBL" id="HGW91349.1"/>
    </source>
</evidence>
<dbReference type="CDD" id="cd00038">
    <property type="entry name" value="CAP_ED"/>
    <property type="match status" value="1"/>
</dbReference>
<name>A0A7C4YHL4_UNCW3</name>
<comment type="caution">
    <text evidence="2">The sequence shown here is derived from an EMBL/GenBank/DDBJ whole genome shotgun (WGS) entry which is preliminary data.</text>
</comment>
<dbReference type="PANTHER" id="PTHR11635:SF165">
    <property type="entry name" value="CAMP_CGMP-DEPENDENT 3',5'-CAMP_CGMP PHOSPHODIESTERASE B"/>
    <property type="match status" value="1"/>
</dbReference>
<proteinExistence type="predicted"/>